<dbReference type="EMBL" id="JAPJDO010000001">
    <property type="protein sequence ID" value="MCX2935276.1"/>
    <property type="molecule type" value="Genomic_DNA"/>
</dbReference>
<proteinExistence type="predicted"/>
<sequence length="259" mass="27017">MNLVNQAQRSSSAAVAAIGVVAAMSVSALAAGPLHTSLDGRLAALSSEVSSAIHDVLAAAHTDVHADRTDVVTGRQTIRAGRHQAALAIGASVLTGSFGDGQIAVILDDARTASQDQREANSGSHTDIRETRQGAAGDIRTIIADYYDGSTVEAVKTIIDTARMDNAMTRSAIAASAQENKSIRHATTSDAVAIRQSVRAGEISKQEAAQEIHAGRRSAHTEIADNHAQMAASHQEIKTTRHLAAKDAHKTAHEGRTGE</sequence>
<evidence type="ECO:0000313" key="2">
    <source>
        <dbReference type="EMBL" id="MCX2935276.1"/>
    </source>
</evidence>
<name>A0ABT3S704_9MYCO</name>
<feature type="signal peptide" evidence="1">
    <location>
        <begin position="1"/>
        <end position="30"/>
    </location>
</feature>
<reference evidence="2 3" key="1">
    <citation type="submission" date="2022-11" db="EMBL/GenBank/DDBJ databases">
        <title>Mycobacterium sp. nov.</title>
        <authorList>
            <person name="Papic B."/>
            <person name="Spicic S."/>
            <person name="Duvnjak S."/>
        </authorList>
    </citation>
    <scope>NUCLEOTIDE SEQUENCE [LARGE SCALE GENOMIC DNA]</scope>
    <source>
        <strain evidence="2 3">CVI_P4</strain>
    </source>
</reference>
<dbReference type="Proteomes" id="UP001300745">
    <property type="component" value="Unassembled WGS sequence"/>
</dbReference>
<evidence type="ECO:0000256" key="1">
    <source>
        <dbReference type="SAM" id="SignalP"/>
    </source>
</evidence>
<accession>A0ABT3S704</accession>
<gene>
    <name evidence="2" type="ORF">ORI27_01045</name>
</gene>
<dbReference type="RefSeq" id="WP_265994648.1">
    <property type="nucleotide sequence ID" value="NZ_JAPJDN010000001.1"/>
</dbReference>
<protein>
    <submittedName>
        <fullName evidence="2">Uncharacterized protein</fullName>
    </submittedName>
</protein>
<comment type="caution">
    <text evidence="2">The sequence shown here is derived from an EMBL/GenBank/DDBJ whole genome shotgun (WGS) entry which is preliminary data.</text>
</comment>
<evidence type="ECO:0000313" key="3">
    <source>
        <dbReference type="Proteomes" id="UP001300745"/>
    </source>
</evidence>
<feature type="chain" id="PRO_5045250445" evidence="1">
    <location>
        <begin position="31"/>
        <end position="259"/>
    </location>
</feature>
<keyword evidence="1" id="KW-0732">Signal</keyword>
<keyword evidence="3" id="KW-1185">Reference proteome</keyword>
<organism evidence="2 3">
    <name type="scientific">Mycobacterium pinniadriaticum</name>
    <dbReference type="NCBI Taxonomy" id="2994102"/>
    <lineage>
        <taxon>Bacteria</taxon>
        <taxon>Bacillati</taxon>
        <taxon>Actinomycetota</taxon>
        <taxon>Actinomycetes</taxon>
        <taxon>Mycobacteriales</taxon>
        <taxon>Mycobacteriaceae</taxon>
        <taxon>Mycobacterium</taxon>
    </lineage>
</organism>